<dbReference type="PANTHER" id="PTHR11922">
    <property type="entry name" value="GMP SYNTHASE-RELATED"/>
    <property type="match status" value="1"/>
</dbReference>
<keyword evidence="10" id="KW-1185">Reference proteome</keyword>
<comment type="caution">
    <text evidence="6">Lacks conserved residue(s) required for the propagation of feature annotation.</text>
</comment>
<dbReference type="EMBL" id="LSRX01001168">
    <property type="protein sequence ID" value="OLP82776.1"/>
    <property type="molecule type" value="Genomic_DNA"/>
</dbReference>
<dbReference type="PANTHER" id="PTHR11922:SF2">
    <property type="entry name" value="GMP SYNTHASE [GLUTAMINE-HYDROLYZING]"/>
    <property type="match status" value="1"/>
</dbReference>
<keyword evidence="1" id="KW-0436">Ligase</keyword>
<dbReference type="InterPro" id="IPR014729">
    <property type="entry name" value="Rossmann-like_a/b/a_fold"/>
</dbReference>
<dbReference type="AlphaFoldDB" id="A0A1Q9CIP7"/>
<reference evidence="9 10" key="1">
    <citation type="submission" date="2016-02" db="EMBL/GenBank/DDBJ databases">
        <title>Genome analysis of coral dinoflagellate symbionts highlights evolutionary adaptations to a symbiotic lifestyle.</title>
        <authorList>
            <person name="Aranda M."/>
            <person name="Li Y."/>
            <person name="Liew Y.J."/>
            <person name="Baumgarten S."/>
            <person name="Simakov O."/>
            <person name="Wilson M."/>
            <person name="Piel J."/>
            <person name="Ashoor H."/>
            <person name="Bougouffa S."/>
            <person name="Bajic V.B."/>
            <person name="Ryu T."/>
            <person name="Ravasi T."/>
            <person name="Bayer T."/>
            <person name="Micklem G."/>
            <person name="Kim H."/>
            <person name="Bhak J."/>
            <person name="Lajeunesse T.C."/>
            <person name="Voolstra C.R."/>
        </authorList>
    </citation>
    <scope>NUCLEOTIDE SEQUENCE [LARGE SCALE GENOMIC DNA]</scope>
    <source>
        <strain evidence="9 10">CCMP2467</strain>
    </source>
</reference>
<dbReference type="OrthoDB" id="1724632at2759"/>
<keyword evidence="4 6" id="KW-0658">Purine biosynthesis</keyword>
<dbReference type="Proteomes" id="UP000186817">
    <property type="component" value="Unassembled WGS sequence"/>
</dbReference>
<evidence type="ECO:0000256" key="2">
    <source>
        <dbReference type="ARBA" id="ARBA00022741"/>
    </source>
</evidence>
<protein>
    <submittedName>
        <fullName evidence="9">GMP synthase [glutamine-hydrolyzing]</fullName>
    </submittedName>
</protein>
<organism evidence="9 10">
    <name type="scientific">Symbiodinium microadriaticum</name>
    <name type="common">Dinoflagellate</name>
    <name type="synonym">Zooxanthella microadriatica</name>
    <dbReference type="NCBI Taxonomy" id="2951"/>
    <lineage>
        <taxon>Eukaryota</taxon>
        <taxon>Sar</taxon>
        <taxon>Alveolata</taxon>
        <taxon>Dinophyceae</taxon>
        <taxon>Suessiales</taxon>
        <taxon>Symbiodiniaceae</taxon>
        <taxon>Symbiodinium</taxon>
    </lineage>
</organism>
<comment type="caution">
    <text evidence="9">The sequence shown here is derived from an EMBL/GenBank/DDBJ whole genome shotgun (WGS) entry which is preliminary data.</text>
</comment>
<evidence type="ECO:0000313" key="9">
    <source>
        <dbReference type="EMBL" id="OLP82776.1"/>
    </source>
</evidence>
<dbReference type="GO" id="GO:0005829">
    <property type="term" value="C:cytosol"/>
    <property type="evidence" value="ECO:0007669"/>
    <property type="project" value="TreeGrafter"/>
</dbReference>
<feature type="domain" description="GMPS ATP-PPase" evidence="8">
    <location>
        <begin position="284"/>
        <end position="352"/>
    </location>
</feature>
<dbReference type="Gene3D" id="3.40.50.620">
    <property type="entry name" value="HUPs"/>
    <property type="match status" value="1"/>
</dbReference>
<evidence type="ECO:0000256" key="3">
    <source>
        <dbReference type="ARBA" id="ARBA00022749"/>
    </source>
</evidence>
<evidence type="ECO:0000256" key="4">
    <source>
        <dbReference type="ARBA" id="ARBA00022755"/>
    </source>
</evidence>
<evidence type="ECO:0000256" key="7">
    <source>
        <dbReference type="SAM" id="MobiDB-lite"/>
    </source>
</evidence>
<keyword evidence="5 6" id="KW-0067">ATP-binding</keyword>
<dbReference type="InterPro" id="IPR025777">
    <property type="entry name" value="GMPS_ATP_PPase_dom"/>
</dbReference>
<evidence type="ECO:0000256" key="1">
    <source>
        <dbReference type="ARBA" id="ARBA00022598"/>
    </source>
</evidence>
<sequence length="400" mass="43926">MTPTMESTVMQIWWQFSDIDHDDEDGDGIYNCKAGEFNASDTELAKSFDYQQFADEHQELSDVHTSLVPQYQAPPKLSMLGIWTKALPNDLIKCVAAGNSTVATVAKRAFAPVCAVWSVGKASISFVLELLEKLLSFAIDVVINALKIVRAVIFGLFGLIHKHLLGQRVWREECEAVNFTIPTPDEVQAVLADNATSDAGDDMSGALPAAAPSSMFELESGLFGPGSLCMSGGHFRPCQEMDHRELNQLYHTTWAVLDESLHFYKELAGVDEPEKKRKIIGRCLLLQGTLYPDVIESTSYKGPSSIIKTHHNVGGLPDRMKMEVIEPLRLLFKDEVRALGNELGLPVTSVMRHPFPGPGLGIRIIGEAYLSIAAAALASPEKTINEPPETKSRASRYLAE</sequence>
<keyword evidence="3 6" id="KW-0332">GMP biosynthesis</keyword>
<name>A0A1Q9CIP7_SYMMI</name>
<keyword evidence="2 6" id="KW-0547">Nucleotide-binding</keyword>
<accession>A0A1Q9CIP7</accession>
<dbReference type="PROSITE" id="PS51553">
    <property type="entry name" value="GMPS_ATP_PPASE"/>
    <property type="match status" value="1"/>
</dbReference>
<dbReference type="GO" id="GO:0005524">
    <property type="term" value="F:ATP binding"/>
    <property type="evidence" value="ECO:0007669"/>
    <property type="project" value="UniProtKB-UniRule"/>
</dbReference>
<gene>
    <name evidence="9" type="primary">guaA</name>
    <name evidence="9" type="ORF">AK812_SmicGene36543</name>
</gene>
<proteinExistence type="predicted"/>
<feature type="region of interest" description="Disordered" evidence="7">
    <location>
        <begin position="381"/>
        <end position="400"/>
    </location>
</feature>
<evidence type="ECO:0000259" key="8">
    <source>
        <dbReference type="PROSITE" id="PS51553"/>
    </source>
</evidence>
<evidence type="ECO:0000256" key="5">
    <source>
        <dbReference type="ARBA" id="ARBA00022840"/>
    </source>
</evidence>
<dbReference type="GO" id="GO:0003921">
    <property type="term" value="F:GMP synthase activity"/>
    <property type="evidence" value="ECO:0007669"/>
    <property type="project" value="InterPro"/>
</dbReference>
<evidence type="ECO:0000256" key="6">
    <source>
        <dbReference type="PROSITE-ProRule" id="PRU00886"/>
    </source>
</evidence>
<evidence type="ECO:0000313" key="10">
    <source>
        <dbReference type="Proteomes" id="UP000186817"/>
    </source>
</evidence>
<dbReference type="SUPFAM" id="SSF52402">
    <property type="entry name" value="Adenine nucleotide alpha hydrolases-like"/>
    <property type="match status" value="1"/>
</dbReference>